<name>A0A2N1PSC7_9BACT</name>
<sequence>MKLISKIQIENTSSHTINSLKAERNNMKKQLKLFAFTALWLLFLNLPTNAISNSEISPGPEKNLPNLMKAKYHSVNQSFTTTMGRPGKVFTRWLNLDDDLGELHFLGSVTLKALGSNGVSSVLIKARGKNPEDSARKKYHFRDAKPEETIFTHVTEDGVRYSVKVKKGSKRGKTFEITATGDLIVTRL</sequence>
<dbReference type="AlphaFoldDB" id="A0A2N1PSC7"/>
<proteinExistence type="predicted"/>
<evidence type="ECO:0000313" key="1">
    <source>
        <dbReference type="EMBL" id="PKK91248.1"/>
    </source>
</evidence>
<organism evidence="1 2">
    <name type="scientific">Candidatus Wallbacteria bacterium HGW-Wallbacteria-1</name>
    <dbReference type="NCBI Taxonomy" id="2013854"/>
    <lineage>
        <taxon>Bacteria</taxon>
        <taxon>Candidatus Walliibacteriota</taxon>
    </lineage>
</organism>
<accession>A0A2N1PSC7</accession>
<reference evidence="1 2" key="1">
    <citation type="journal article" date="2017" name="ISME J.">
        <title>Potential for microbial H2 and metal transformations associated with novel bacteria and archaea in deep terrestrial subsurface sediments.</title>
        <authorList>
            <person name="Hernsdorf A.W."/>
            <person name="Amano Y."/>
            <person name="Miyakawa K."/>
            <person name="Ise K."/>
            <person name="Suzuki Y."/>
            <person name="Anantharaman K."/>
            <person name="Probst A."/>
            <person name="Burstein D."/>
            <person name="Thomas B.C."/>
            <person name="Banfield J.F."/>
        </authorList>
    </citation>
    <scope>NUCLEOTIDE SEQUENCE [LARGE SCALE GENOMIC DNA]</scope>
    <source>
        <strain evidence="1">HGW-Wallbacteria-1</strain>
    </source>
</reference>
<evidence type="ECO:0000313" key="2">
    <source>
        <dbReference type="Proteomes" id="UP000233256"/>
    </source>
</evidence>
<protein>
    <submittedName>
        <fullName evidence="1">Uncharacterized protein</fullName>
    </submittedName>
</protein>
<comment type="caution">
    <text evidence="1">The sequence shown here is derived from an EMBL/GenBank/DDBJ whole genome shotgun (WGS) entry which is preliminary data.</text>
</comment>
<dbReference type="Proteomes" id="UP000233256">
    <property type="component" value="Unassembled WGS sequence"/>
</dbReference>
<gene>
    <name evidence="1" type="ORF">CVV64_05615</name>
</gene>
<dbReference type="EMBL" id="PGXC01000003">
    <property type="protein sequence ID" value="PKK91248.1"/>
    <property type="molecule type" value="Genomic_DNA"/>
</dbReference>